<evidence type="ECO:0000256" key="2">
    <source>
        <dbReference type="ARBA" id="ARBA00022692"/>
    </source>
</evidence>
<feature type="compositionally biased region" description="Low complexity" evidence="7">
    <location>
        <begin position="147"/>
        <end position="157"/>
    </location>
</feature>
<organism evidence="9">
    <name type="scientific">Blastobotrys adeninivorans</name>
    <name type="common">Yeast</name>
    <name type="synonym">Arxula adeninivorans</name>
    <dbReference type="NCBI Taxonomy" id="409370"/>
    <lineage>
        <taxon>Eukaryota</taxon>
        <taxon>Fungi</taxon>
        <taxon>Dikarya</taxon>
        <taxon>Ascomycota</taxon>
        <taxon>Saccharomycotina</taxon>
        <taxon>Dipodascomycetes</taxon>
        <taxon>Dipodascales</taxon>
        <taxon>Trichomonascaceae</taxon>
        <taxon>Blastobotrys</taxon>
    </lineage>
</organism>
<dbReference type="GO" id="GO:0015174">
    <property type="term" value="F:basic amino acid transmembrane transporter activity"/>
    <property type="evidence" value="ECO:0007669"/>
    <property type="project" value="TreeGrafter"/>
</dbReference>
<dbReference type="Gene3D" id="1.20.1280.290">
    <property type="match status" value="2"/>
</dbReference>
<proteinExistence type="inferred from homology"/>
<evidence type="ECO:0000256" key="6">
    <source>
        <dbReference type="ARBA" id="ARBA00050768"/>
    </source>
</evidence>
<dbReference type="FunFam" id="1.20.1280.290:FF:000009">
    <property type="entry name" value="PQ loop repeat family protein"/>
    <property type="match status" value="1"/>
</dbReference>
<reference evidence="9" key="1">
    <citation type="submission" date="2014-02" db="EMBL/GenBank/DDBJ databases">
        <authorList>
            <person name="Genoscope - CEA"/>
        </authorList>
    </citation>
    <scope>NUCLEOTIDE SEQUENCE</scope>
    <source>
        <strain evidence="9">LS3</strain>
    </source>
</reference>
<dbReference type="PhylomeDB" id="A0A060T3C7"/>
<keyword evidence="2 8" id="KW-0812">Transmembrane</keyword>
<dbReference type="PANTHER" id="PTHR16201">
    <property type="entry name" value="SEVEN TRANSMEMBRANE PROTEIN 1-RELATED"/>
    <property type="match status" value="1"/>
</dbReference>
<dbReference type="AlphaFoldDB" id="A0A060T3C7"/>
<dbReference type="EMBL" id="HG937693">
    <property type="protein sequence ID" value="CDP35468.1"/>
    <property type="molecule type" value="Genomic_DNA"/>
</dbReference>
<comment type="similarity">
    <text evidence="5">Belongs to the laat-1 family.</text>
</comment>
<reference evidence="9" key="2">
    <citation type="submission" date="2014-06" db="EMBL/GenBank/DDBJ databases">
        <title>The complete genome of Blastobotrys (Arxula) adeninivorans LS3 - a yeast of biotechnological interest.</title>
        <authorList>
            <person name="Kunze G."/>
            <person name="Gaillardin C."/>
            <person name="Czernicka M."/>
            <person name="Durrens P."/>
            <person name="Martin T."/>
            <person name="Boer E."/>
            <person name="Gabaldon T."/>
            <person name="Cruz J."/>
            <person name="Talla E."/>
            <person name="Marck C."/>
            <person name="Goffeau A."/>
            <person name="Barbe V."/>
            <person name="Baret P."/>
            <person name="Baronian K."/>
            <person name="Beier S."/>
            <person name="Bleykasten C."/>
            <person name="Bode R."/>
            <person name="Casaregola S."/>
            <person name="Despons L."/>
            <person name="Fairhead C."/>
            <person name="Giersberg M."/>
            <person name="Gierski P."/>
            <person name="Hahnel U."/>
            <person name="Hartmann A."/>
            <person name="Jankowska D."/>
            <person name="Jubin C."/>
            <person name="Jung P."/>
            <person name="Lafontaine I."/>
            <person name="Leh-Louis V."/>
            <person name="Lemaire M."/>
            <person name="Marcet-Houben M."/>
            <person name="Mascher M."/>
            <person name="Morel G."/>
            <person name="Richard G.-F."/>
            <person name="Riechen J."/>
            <person name="Sacerdot C."/>
            <person name="Sarkar A."/>
            <person name="Savel G."/>
            <person name="Schacherer J."/>
            <person name="Sherman D."/>
            <person name="Straub M.-L."/>
            <person name="Stein N."/>
            <person name="Thierry A."/>
            <person name="Trautwein-Schult A."/>
            <person name="Westhof E."/>
            <person name="Worch S."/>
            <person name="Dujon B."/>
            <person name="Souciet J.-L."/>
            <person name="Wincker P."/>
            <person name="Scholz U."/>
            <person name="Neuveglise N."/>
        </authorList>
    </citation>
    <scope>NUCLEOTIDE SEQUENCE</scope>
    <source>
        <strain evidence="9">LS3</strain>
    </source>
</reference>
<sequence>MATVAMNYSSFEHTFVMNSCPPLDGSGNPVIHWIAHLSGSCVYGNLSALSWVMGCISFVAWLGAQLPQVVMNYTHHSVEGLSLGFLANWFAGDFTNLMGCLLTHQMPFQTVLAAYYVCIDCILGGQYIYYTSKARRRRHRKRKNKNKSPSDPSSTSVKSDESSDKAVFGQSSDLDSTRPIEIVRHLHRSHDASHRQDLDYSISDLPKDDDDTNNDDALGPAPARSPGLIPLITSSFIASFSRARAAPIPDAQTLTIASTEISTATLGRLFAWICTFMYLTSRIPQILENYRRKSTWGTSLLLFMSALVGNITYTISILTSPQARGATASQFIVNELPYLIGSAGTVCFDLTIFFQFAYYGSEPDKDDSCSDEERAVLLLPEEEIQTPPVSTSSQFHRAYPHHHHEHYTHPHHQYPNFSLFPSHVNDSPDSSLVGTPSESLPGSLVSESTPLRSNGFHHYSST</sequence>
<dbReference type="GO" id="GO:0034488">
    <property type="term" value="P:basic amino acid transmembrane export from vacuole"/>
    <property type="evidence" value="ECO:0007669"/>
    <property type="project" value="TreeGrafter"/>
</dbReference>
<dbReference type="PANTHER" id="PTHR16201:SF34">
    <property type="entry name" value="LYSOSOMAL AMINO ACID TRANSPORTER 1"/>
    <property type="match status" value="1"/>
</dbReference>
<feature type="transmembrane region" description="Helical" evidence="8">
    <location>
        <begin position="300"/>
        <end position="318"/>
    </location>
</feature>
<evidence type="ECO:0000256" key="7">
    <source>
        <dbReference type="SAM" id="MobiDB-lite"/>
    </source>
</evidence>
<feature type="compositionally biased region" description="Polar residues" evidence="7">
    <location>
        <begin position="428"/>
        <end position="452"/>
    </location>
</feature>
<evidence type="ECO:0000256" key="1">
    <source>
        <dbReference type="ARBA" id="ARBA00004141"/>
    </source>
</evidence>
<feature type="transmembrane region" description="Helical" evidence="8">
    <location>
        <begin position="42"/>
        <end position="64"/>
    </location>
</feature>
<feature type="transmembrane region" description="Helical" evidence="8">
    <location>
        <begin position="338"/>
        <end position="358"/>
    </location>
</feature>
<evidence type="ECO:0000313" key="9">
    <source>
        <dbReference type="EMBL" id="CDP35468.1"/>
    </source>
</evidence>
<dbReference type="InterPro" id="IPR006603">
    <property type="entry name" value="PQ-loop_rpt"/>
</dbReference>
<feature type="region of interest" description="Disordered" evidence="7">
    <location>
        <begin position="194"/>
        <end position="225"/>
    </location>
</feature>
<gene>
    <name evidence="9" type="ORF">GNLVRS02_ARAD1C36234g</name>
</gene>
<accession>A0A060T3C7</accession>
<dbReference type="Pfam" id="PF04193">
    <property type="entry name" value="PQ-loop"/>
    <property type="match status" value="2"/>
</dbReference>
<keyword evidence="3 8" id="KW-1133">Transmembrane helix</keyword>
<feature type="transmembrane region" description="Helical" evidence="8">
    <location>
        <begin position="113"/>
        <end position="132"/>
    </location>
</feature>
<feature type="region of interest" description="Disordered" evidence="7">
    <location>
        <begin position="138"/>
        <end position="173"/>
    </location>
</feature>
<evidence type="ECO:0000256" key="3">
    <source>
        <dbReference type="ARBA" id="ARBA00022989"/>
    </source>
</evidence>
<name>A0A060T3C7_BLAAD</name>
<dbReference type="InterPro" id="IPR051415">
    <property type="entry name" value="LAAT-1"/>
</dbReference>
<evidence type="ECO:0000256" key="4">
    <source>
        <dbReference type="ARBA" id="ARBA00023136"/>
    </source>
</evidence>
<protein>
    <submittedName>
        <fullName evidence="9">ARAD1C36234p</fullName>
    </submittedName>
</protein>
<comment type="subcellular location">
    <subcellularLocation>
        <location evidence="1">Membrane</location>
        <topology evidence="1">Multi-pass membrane protein</topology>
    </subcellularLocation>
</comment>
<keyword evidence="4 8" id="KW-0472">Membrane</keyword>
<dbReference type="SMART" id="SM00679">
    <property type="entry name" value="CTNS"/>
    <property type="match status" value="2"/>
</dbReference>
<evidence type="ECO:0000256" key="5">
    <source>
        <dbReference type="ARBA" id="ARBA00038039"/>
    </source>
</evidence>
<feature type="region of interest" description="Disordered" evidence="7">
    <location>
        <begin position="428"/>
        <end position="462"/>
    </location>
</feature>
<dbReference type="GO" id="GO:0000329">
    <property type="term" value="C:fungal-type vacuole membrane"/>
    <property type="evidence" value="ECO:0007669"/>
    <property type="project" value="TreeGrafter"/>
</dbReference>
<comment type="catalytic activity">
    <reaction evidence="6">
        <text>L-histidine(out) + L-arginine(in) = L-histidine(in) + L-arginine(out)</text>
        <dbReference type="Rhea" id="RHEA:71063"/>
        <dbReference type="ChEBI" id="CHEBI:32682"/>
        <dbReference type="ChEBI" id="CHEBI:57595"/>
    </reaction>
</comment>
<evidence type="ECO:0000256" key="8">
    <source>
        <dbReference type="SAM" id="Phobius"/>
    </source>
</evidence>